<dbReference type="InterPro" id="IPR001733">
    <property type="entry name" value="Peptidase_S26B"/>
</dbReference>
<evidence type="ECO:0000256" key="3">
    <source>
        <dbReference type="ARBA" id="ARBA00022989"/>
    </source>
</evidence>
<feature type="transmembrane region" description="Helical" evidence="7">
    <location>
        <begin position="31"/>
        <end position="50"/>
    </location>
</feature>
<feature type="region of interest" description="Disordered" evidence="6">
    <location>
        <begin position="1"/>
        <end position="22"/>
    </location>
</feature>
<dbReference type="EMBL" id="JAAMOZ010000002">
    <property type="protein sequence ID" value="NIH58168.1"/>
    <property type="molecule type" value="Genomic_DNA"/>
</dbReference>
<keyword evidence="3 7" id="KW-1133">Transmembrane helix</keyword>
<feature type="transmembrane region" description="Helical" evidence="7">
    <location>
        <begin position="160"/>
        <end position="178"/>
    </location>
</feature>
<feature type="compositionally biased region" description="Polar residues" evidence="6">
    <location>
        <begin position="7"/>
        <end position="17"/>
    </location>
</feature>
<dbReference type="InterPro" id="IPR036286">
    <property type="entry name" value="LexA/Signal_pep-like_sf"/>
</dbReference>
<dbReference type="PRINTS" id="PR00728">
    <property type="entry name" value="SIGNALPTASE"/>
</dbReference>
<reference evidence="9 10" key="1">
    <citation type="submission" date="2020-02" db="EMBL/GenBank/DDBJ databases">
        <title>Sequencing the genomes of 1000 actinobacteria strains.</title>
        <authorList>
            <person name="Klenk H.-P."/>
        </authorList>
    </citation>
    <scope>NUCLEOTIDE SEQUENCE [LARGE SCALE GENOMIC DNA]</scope>
    <source>
        <strain evidence="9 10">DSM 19609</strain>
    </source>
</reference>
<dbReference type="CDD" id="cd06462">
    <property type="entry name" value="Peptidase_S24_S26"/>
    <property type="match status" value="1"/>
</dbReference>
<keyword evidence="2 7" id="KW-0812">Transmembrane</keyword>
<evidence type="ECO:0000256" key="1">
    <source>
        <dbReference type="ARBA" id="ARBA00004370"/>
    </source>
</evidence>
<keyword evidence="9" id="KW-0378">Hydrolase</keyword>
<protein>
    <recommendedName>
        <fullName evidence="5">Signal peptidase I</fullName>
        <ecNumber evidence="5">3.4.21.89</ecNumber>
    </recommendedName>
</protein>
<evidence type="ECO:0000313" key="9">
    <source>
        <dbReference type="EMBL" id="NIH58168.1"/>
    </source>
</evidence>
<proteinExistence type="predicted"/>
<evidence type="ECO:0000259" key="8">
    <source>
        <dbReference type="Pfam" id="PF10502"/>
    </source>
</evidence>
<keyword evidence="10" id="KW-1185">Reference proteome</keyword>
<dbReference type="EC" id="3.4.21.89" evidence="5"/>
<dbReference type="RefSeq" id="WP_167170004.1">
    <property type="nucleotide sequence ID" value="NZ_BAAAOO010000006.1"/>
</dbReference>
<keyword evidence="4 7" id="KW-0472">Membrane</keyword>
<dbReference type="GO" id="GO:0016787">
    <property type="term" value="F:hydrolase activity"/>
    <property type="evidence" value="ECO:0007669"/>
    <property type="project" value="UniProtKB-KW"/>
</dbReference>
<feature type="domain" description="Peptidase S26" evidence="8">
    <location>
        <begin position="36"/>
        <end position="112"/>
    </location>
</feature>
<gene>
    <name evidence="9" type="ORF">FB473_002860</name>
</gene>
<comment type="subcellular location">
    <subcellularLocation>
        <location evidence="1">Membrane</location>
    </subcellularLocation>
</comment>
<dbReference type="Proteomes" id="UP000749311">
    <property type="component" value="Unassembled WGS sequence"/>
</dbReference>
<evidence type="ECO:0000256" key="5">
    <source>
        <dbReference type="NCBIfam" id="TIGR02228"/>
    </source>
</evidence>
<evidence type="ECO:0000256" key="4">
    <source>
        <dbReference type="ARBA" id="ARBA00023136"/>
    </source>
</evidence>
<dbReference type="SUPFAM" id="SSF51306">
    <property type="entry name" value="LexA/Signal peptidase"/>
    <property type="match status" value="1"/>
</dbReference>
<dbReference type="NCBIfam" id="TIGR02228">
    <property type="entry name" value="sigpep_I_arch"/>
    <property type="match status" value="1"/>
</dbReference>
<name>A0ABX0SIE9_9ACTN</name>
<comment type="caution">
    <text evidence="9">The sequence shown here is derived from an EMBL/GenBank/DDBJ whole genome shotgun (WGS) entry which is preliminary data.</text>
</comment>
<evidence type="ECO:0000313" key="10">
    <source>
        <dbReference type="Proteomes" id="UP000749311"/>
    </source>
</evidence>
<accession>A0ABX0SIE9</accession>
<evidence type="ECO:0000256" key="7">
    <source>
        <dbReference type="SAM" id="Phobius"/>
    </source>
</evidence>
<dbReference type="Gene3D" id="2.10.109.10">
    <property type="entry name" value="Umud Fragment, subunit A"/>
    <property type="match status" value="1"/>
</dbReference>
<organism evidence="9 10">
    <name type="scientific">Brooklawnia cerclae</name>
    <dbReference type="NCBI Taxonomy" id="349934"/>
    <lineage>
        <taxon>Bacteria</taxon>
        <taxon>Bacillati</taxon>
        <taxon>Actinomycetota</taxon>
        <taxon>Actinomycetes</taxon>
        <taxon>Propionibacteriales</taxon>
        <taxon>Propionibacteriaceae</taxon>
        <taxon>Brooklawnia</taxon>
    </lineage>
</organism>
<dbReference type="InterPro" id="IPR019533">
    <property type="entry name" value="Peptidase_S26"/>
</dbReference>
<evidence type="ECO:0000256" key="6">
    <source>
        <dbReference type="SAM" id="MobiDB-lite"/>
    </source>
</evidence>
<evidence type="ECO:0000256" key="2">
    <source>
        <dbReference type="ARBA" id="ARBA00022692"/>
    </source>
</evidence>
<dbReference type="Pfam" id="PF10502">
    <property type="entry name" value="Peptidase_S26"/>
    <property type="match status" value="1"/>
</dbReference>
<sequence>MGELRSKTLSAGSTALPSSVRSRSRAKSRRIGSVARAVALVFVVLALWPATWGGLTGLTAVYGHSMEPTYRTGDLVVTVRAPSYHVGDVVSYKVPEGQPGAGGRVIHRVVSVDASSGTEVYTTKGDNNSSADEWRFGADDVLGRAVLRVPSAGRLLGPGLLPWFLAVVCGAAVIVLLWPPQEDGEPDVPATP</sequence>